<proteinExistence type="inferred from homology"/>
<evidence type="ECO:0000313" key="9">
    <source>
        <dbReference type="EMBL" id="SEQ56939.1"/>
    </source>
</evidence>
<keyword evidence="6 8" id="KW-0472">Membrane</keyword>
<evidence type="ECO:0000256" key="5">
    <source>
        <dbReference type="ARBA" id="ARBA00022989"/>
    </source>
</evidence>
<keyword evidence="2" id="KW-1003">Cell membrane</keyword>
<evidence type="ECO:0000313" key="10">
    <source>
        <dbReference type="Proteomes" id="UP000199233"/>
    </source>
</evidence>
<evidence type="ECO:0000256" key="2">
    <source>
        <dbReference type="ARBA" id="ARBA00022475"/>
    </source>
</evidence>
<keyword evidence="5 8" id="KW-1133">Transmembrane helix</keyword>
<dbReference type="Proteomes" id="UP000199233">
    <property type="component" value="Unassembled WGS sequence"/>
</dbReference>
<dbReference type="GO" id="GO:0016758">
    <property type="term" value="F:hexosyltransferase activity"/>
    <property type="evidence" value="ECO:0007669"/>
    <property type="project" value="InterPro"/>
</dbReference>
<feature type="transmembrane region" description="Helical" evidence="8">
    <location>
        <begin position="20"/>
        <end position="38"/>
    </location>
</feature>
<feature type="transmembrane region" description="Helical" evidence="8">
    <location>
        <begin position="310"/>
        <end position="330"/>
    </location>
</feature>
<dbReference type="GO" id="GO:0005886">
    <property type="term" value="C:plasma membrane"/>
    <property type="evidence" value="ECO:0007669"/>
    <property type="project" value="UniProtKB-SubCell"/>
</dbReference>
<feature type="transmembrane region" description="Helical" evidence="8">
    <location>
        <begin position="225"/>
        <end position="247"/>
    </location>
</feature>
<feature type="transmembrane region" description="Helical" evidence="8">
    <location>
        <begin position="152"/>
        <end position="173"/>
    </location>
</feature>
<accession>A0A1H9H3Q9</accession>
<feature type="transmembrane region" description="Helical" evidence="8">
    <location>
        <begin position="409"/>
        <end position="427"/>
    </location>
</feature>
<feature type="transmembrane region" description="Helical" evidence="8">
    <location>
        <begin position="337"/>
        <end position="355"/>
    </location>
</feature>
<evidence type="ECO:0000256" key="8">
    <source>
        <dbReference type="SAM" id="Phobius"/>
    </source>
</evidence>
<dbReference type="InterPro" id="IPR018584">
    <property type="entry name" value="GT87"/>
</dbReference>
<evidence type="ECO:0000256" key="1">
    <source>
        <dbReference type="ARBA" id="ARBA00004651"/>
    </source>
</evidence>
<keyword evidence="4 8" id="KW-0812">Transmembrane</keyword>
<sequence length="447" mass="49120">MSEPGPKALRAHWLNAERVMLGALPLLAVMASLAWLWLQPAEHGLRGTAPLVADFITYWSASSLTLSGHPEAAYDLQQITAVAQAAVPGFPRAVSWHYPPTFLLVVWPLALLSLSAAWFVFLGGSFALYALVLHRSLRPLLRAANFSALRGWLQILLPMAAFPGIAINLLYGQNAFLTAALMGAGMLLLRSRPLWAGVCFGLLAIKPHLALLVPLALLCARQWRAVLGAALSACGSLALSLALFGMASLQGFFVGMTRARHWLEAAGSYQRQPVRPEQIDAQWVEHARLARNAIPSLFSFLRELNFSLTLAYGMHALLVLAVVVIVLRAWRGTVSWSLRFALLSLGSLLVTPYLFDYELSWLLLPLAWCVVNGVENGWWRGERELLLLIALLPLPLFLISRLWPQPYAVFLLLGFFAYVALRSEVALQGAKTLADRRASGPDEGYSK</sequence>
<comment type="similarity">
    <text evidence="7">Belongs to the glycosyltransferase 87 family.</text>
</comment>
<organism evidence="9 10">
    <name type="scientific">Solimonas aquatica</name>
    <dbReference type="NCBI Taxonomy" id="489703"/>
    <lineage>
        <taxon>Bacteria</taxon>
        <taxon>Pseudomonadati</taxon>
        <taxon>Pseudomonadota</taxon>
        <taxon>Gammaproteobacteria</taxon>
        <taxon>Nevskiales</taxon>
        <taxon>Nevskiaceae</taxon>
        <taxon>Solimonas</taxon>
    </lineage>
</organism>
<evidence type="ECO:0000256" key="4">
    <source>
        <dbReference type="ARBA" id="ARBA00022692"/>
    </source>
</evidence>
<evidence type="ECO:0000256" key="6">
    <source>
        <dbReference type="ARBA" id="ARBA00023136"/>
    </source>
</evidence>
<dbReference type="AlphaFoldDB" id="A0A1H9H3Q9"/>
<evidence type="ECO:0000256" key="7">
    <source>
        <dbReference type="ARBA" id="ARBA00024033"/>
    </source>
</evidence>
<evidence type="ECO:0008006" key="11">
    <source>
        <dbReference type="Google" id="ProtNLM"/>
    </source>
</evidence>
<keyword evidence="10" id="KW-1185">Reference proteome</keyword>
<feature type="transmembrane region" description="Helical" evidence="8">
    <location>
        <begin position="193"/>
        <end position="218"/>
    </location>
</feature>
<dbReference type="EMBL" id="FOFS01000008">
    <property type="protein sequence ID" value="SEQ56939.1"/>
    <property type="molecule type" value="Genomic_DNA"/>
</dbReference>
<keyword evidence="3" id="KW-0808">Transferase</keyword>
<dbReference type="STRING" id="489703.SAMN04488038_1089"/>
<reference evidence="9 10" key="1">
    <citation type="submission" date="2016-10" db="EMBL/GenBank/DDBJ databases">
        <authorList>
            <person name="de Groot N.N."/>
        </authorList>
    </citation>
    <scope>NUCLEOTIDE SEQUENCE [LARGE SCALE GENOMIC DNA]</scope>
    <source>
        <strain evidence="9 10">DSM 25927</strain>
    </source>
</reference>
<name>A0A1H9H3Q9_9GAMM</name>
<feature type="transmembrane region" description="Helical" evidence="8">
    <location>
        <begin position="105"/>
        <end position="131"/>
    </location>
</feature>
<evidence type="ECO:0000256" key="3">
    <source>
        <dbReference type="ARBA" id="ARBA00022679"/>
    </source>
</evidence>
<comment type="subcellular location">
    <subcellularLocation>
        <location evidence="1">Cell membrane</location>
        <topology evidence="1">Multi-pass membrane protein</topology>
    </subcellularLocation>
</comment>
<protein>
    <recommendedName>
        <fullName evidence="11">DUF2029 domain-containing protein</fullName>
    </recommendedName>
</protein>
<dbReference type="RefSeq" id="WP_177188945.1">
    <property type="nucleotide sequence ID" value="NZ_FOFS01000008.1"/>
</dbReference>
<gene>
    <name evidence="9" type="ORF">SAMN04488038_1089</name>
</gene>
<dbReference type="Pfam" id="PF09594">
    <property type="entry name" value="GT87"/>
    <property type="match status" value="1"/>
</dbReference>